<dbReference type="InterPro" id="IPR012338">
    <property type="entry name" value="Beta-lactam/transpept-like"/>
</dbReference>
<evidence type="ECO:0000259" key="16">
    <source>
        <dbReference type="Pfam" id="PF03717"/>
    </source>
</evidence>
<evidence type="ECO:0000256" key="10">
    <source>
        <dbReference type="ARBA" id="ARBA00022984"/>
    </source>
</evidence>
<evidence type="ECO:0000256" key="2">
    <source>
        <dbReference type="ARBA" id="ARBA00004236"/>
    </source>
</evidence>
<keyword evidence="7 14" id="KW-0812">Transmembrane</keyword>
<dbReference type="InterPro" id="IPR036138">
    <property type="entry name" value="PBP_dimer_sf"/>
</dbReference>
<evidence type="ECO:0000313" key="17">
    <source>
        <dbReference type="EMBL" id="MVX60775.1"/>
    </source>
</evidence>
<evidence type="ECO:0000256" key="1">
    <source>
        <dbReference type="ARBA" id="ARBA00004167"/>
    </source>
</evidence>
<evidence type="ECO:0000256" key="7">
    <source>
        <dbReference type="ARBA" id="ARBA00022692"/>
    </source>
</evidence>
<comment type="caution">
    <text evidence="17">The sequence shown here is derived from an EMBL/GenBank/DDBJ whole genome shotgun (WGS) entry which is preliminary data.</text>
</comment>
<dbReference type="InterPro" id="IPR017790">
    <property type="entry name" value="Penicillin-binding_protein_2"/>
</dbReference>
<dbReference type="GO" id="GO:0009002">
    <property type="term" value="F:serine-type D-Ala-D-Ala carboxypeptidase activity"/>
    <property type="evidence" value="ECO:0007669"/>
    <property type="project" value="UniProtKB-EC"/>
</dbReference>
<evidence type="ECO:0000256" key="13">
    <source>
        <dbReference type="ARBA" id="ARBA00023316"/>
    </source>
</evidence>
<keyword evidence="6" id="KW-0645">Protease</keyword>
<dbReference type="NCBIfam" id="TIGR03423">
    <property type="entry name" value="pbp2_mrdA"/>
    <property type="match status" value="1"/>
</dbReference>
<keyword evidence="5" id="KW-0997">Cell inner membrane</keyword>
<keyword evidence="4" id="KW-1003">Cell membrane</keyword>
<dbReference type="EC" id="3.4.16.4" evidence="17"/>
<dbReference type="PANTHER" id="PTHR30627">
    <property type="entry name" value="PEPTIDOGLYCAN D,D-TRANSPEPTIDASE"/>
    <property type="match status" value="1"/>
</dbReference>
<feature type="domain" description="Penicillin-binding protein transpeptidase" evidence="15">
    <location>
        <begin position="346"/>
        <end position="688"/>
    </location>
</feature>
<feature type="transmembrane region" description="Helical" evidence="14">
    <location>
        <begin position="6"/>
        <end position="25"/>
    </location>
</feature>
<sequence>MIVALIAALAAALIAIVAIAVVFMLRARTSTPSVGKTKSVRQLDTVGVGTSPFESTSAAKAAREGEVTVSTSESAAAQKPSDGLTGRFAALGAAAAAIFGILTAKLWTMQILGNSEYADAAEQNLYTTVNTPAPRGFIYDMFGTPLVVNRMSQTVLADPDVADNRDVVRRLATVLGLPVNVVSQRIKDSSAGAQSLRVVASDVRLRDVAFIAEHADAFPGISVEERASRSYPYGALAAHVLGYTGAPSEDDLKASIEGRQILSIDTVGKAGVEASYDAVLAGEHGESKVMVDASGRRISVMSDVQDAKGSDVYLTIDAKAQYVADAALAKLIAPSGVIGKGIGSSGAVVALDVRDGSVLVMASYPTFDPTNFTGAISTEIMDIYNDKKENKAYQPLNNRAISGQYPAASTFKAFTSLAGLEYGLANEGSSWTCTGEWDGFGSGDVQKCWNHDGHGTLDLHGGIVNSCDVVFYEIAKGFYDRGPAGSGELSETALQQYLEEFGFGERTGIDLGGESGGQLPTPAWKQETFRNRPAEATWRGGDYTNMIIGQGDVLVTPLQIAAAYGGVATGQIMKPHVLREVRNGEGETVVSFQPEVARTPEVNAAHLSYVRQSLHDMVQQSPGVAALFAEQGIDAAGKSGTGEKAGQNDTAWFVAYAPYDDPKYVVAAVVEQGGGGSATAAPLVAEVMGALVKSQEGASDVQVGRIAGSTGQSVEIPVESESRTD</sequence>
<evidence type="ECO:0000256" key="8">
    <source>
        <dbReference type="ARBA" id="ARBA00022801"/>
    </source>
</evidence>
<keyword evidence="17" id="KW-0121">Carboxypeptidase</keyword>
<dbReference type="GO" id="GO:0071555">
    <property type="term" value="P:cell wall organization"/>
    <property type="evidence" value="ECO:0007669"/>
    <property type="project" value="UniProtKB-KW"/>
</dbReference>
<dbReference type="InterPro" id="IPR001460">
    <property type="entry name" value="PCN-bd_Tpept"/>
</dbReference>
<dbReference type="SUPFAM" id="SSF56519">
    <property type="entry name" value="Penicillin binding protein dimerisation domain"/>
    <property type="match status" value="1"/>
</dbReference>
<proteinExistence type="inferred from homology"/>
<keyword evidence="10" id="KW-0573">Peptidoglycan synthesis</keyword>
<dbReference type="GO" id="GO:0008360">
    <property type="term" value="P:regulation of cell shape"/>
    <property type="evidence" value="ECO:0007669"/>
    <property type="project" value="UniProtKB-KW"/>
</dbReference>
<dbReference type="AlphaFoldDB" id="A0A6N8JLI4"/>
<keyword evidence="11 14" id="KW-1133">Transmembrane helix</keyword>
<organism evidence="17 18">
    <name type="scientific">Adlercreutzia mucosicola</name>
    <dbReference type="NCBI Taxonomy" id="580026"/>
    <lineage>
        <taxon>Bacteria</taxon>
        <taxon>Bacillati</taxon>
        <taxon>Actinomycetota</taxon>
        <taxon>Coriobacteriia</taxon>
        <taxon>Eggerthellales</taxon>
        <taxon>Eggerthellaceae</taxon>
        <taxon>Adlercreutzia</taxon>
    </lineage>
</organism>
<evidence type="ECO:0000256" key="6">
    <source>
        <dbReference type="ARBA" id="ARBA00022670"/>
    </source>
</evidence>
<dbReference type="PANTHER" id="PTHR30627:SF2">
    <property type="entry name" value="PEPTIDOGLYCAN D,D-TRANSPEPTIDASE MRDA"/>
    <property type="match status" value="1"/>
</dbReference>
<feature type="domain" description="Penicillin-binding protein dimerisation" evidence="16">
    <location>
        <begin position="131"/>
        <end position="300"/>
    </location>
</feature>
<dbReference type="InterPro" id="IPR050515">
    <property type="entry name" value="Beta-lactam/transpept"/>
</dbReference>
<dbReference type="GO" id="GO:0006508">
    <property type="term" value="P:proteolysis"/>
    <property type="evidence" value="ECO:0007669"/>
    <property type="project" value="UniProtKB-KW"/>
</dbReference>
<dbReference type="OrthoDB" id="9766847at2"/>
<dbReference type="Gene3D" id="3.40.710.10">
    <property type="entry name" value="DD-peptidase/beta-lactamase superfamily"/>
    <property type="match status" value="1"/>
</dbReference>
<dbReference type="RefSeq" id="WP_160345476.1">
    <property type="nucleotide sequence ID" value="NZ_WSRR01000007.1"/>
</dbReference>
<dbReference type="GO" id="GO:0009252">
    <property type="term" value="P:peptidoglycan biosynthetic process"/>
    <property type="evidence" value="ECO:0007669"/>
    <property type="project" value="UniProtKB-KW"/>
</dbReference>
<name>A0A6N8JLI4_9ACTN</name>
<reference evidence="17 18" key="1">
    <citation type="submission" date="2019-12" db="EMBL/GenBank/DDBJ databases">
        <title>Microbes associate with the intestines of laboratory mice.</title>
        <authorList>
            <person name="Navarre W."/>
            <person name="Wong E."/>
        </authorList>
    </citation>
    <scope>NUCLEOTIDE SEQUENCE [LARGE SCALE GENOMIC DNA]</scope>
    <source>
        <strain evidence="17 18">NM66_B29</strain>
    </source>
</reference>
<comment type="similarity">
    <text evidence="3">Belongs to the transpeptidase family.</text>
</comment>
<evidence type="ECO:0000256" key="4">
    <source>
        <dbReference type="ARBA" id="ARBA00022475"/>
    </source>
</evidence>
<dbReference type="Pfam" id="PF00905">
    <property type="entry name" value="Transpeptidase"/>
    <property type="match status" value="1"/>
</dbReference>
<comment type="subcellular location">
    <subcellularLocation>
        <location evidence="2">Cell membrane</location>
    </subcellularLocation>
    <subcellularLocation>
        <location evidence="1">Membrane</location>
        <topology evidence="1">Single-pass membrane protein</topology>
    </subcellularLocation>
</comment>
<dbReference type="EMBL" id="WSRR01000007">
    <property type="protein sequence ID" value="MVX60775.1"/>
    <property type="molecule type" value="Genomic_DNA"/>
</dbReference>
<evidence type="ECO:0000259" key="15">
    <source>
        <dbReference type="Pfam" id="PF00905"/>
    </source>
</evidence>
<dbReference type="GO" id="GO:0008658">
    <property type="term" value="F:penicillin binding"/>
    <property type="evidence" value="ECO:0007669"/>
    <property type="project" value="InterPro"/>
</dbReference>
<accession>A0A6N8JLI4</accession>
<evidence type="ECO:0000256" key="5">
    <source>
        <dbReference type="ARBA" id="ARBA00022519"/>
    </source>
</evidence>
<evidence type="ECO:0000256" key="14">
    <source>
        <dbReference type="SAM" id="Phobius"/>
    </source>
</evidence>
<keyword evidence="8 17" id="KW-0378">Hydrolase</keyword>
<dbReference type="InterPro" id="IPR005311">
    <property type="entry name" value="PBP_dimer"/>
</dbReference>
<dbReference type="Pfam" id="PF03717">
    <property type="entry name" value="PBP_dimer"/>
    <property type="match status" value="1"/>
</dbReference>
<evidence type="ECO:0000256" key="3">
    <source>
        <dbReference type="ARBA" id="ARBA00007171"/>
    </source>
</evidence>
<dbReference type="GO" id="GO:0071972">
    <property type="term" value="F:peptidoglycan L,D-transpeptidase activity"/>
    <property type="evidence" value="ECO:0007669"/>
    <property type="project" value="TreeGrafter"/>
</dbReference>
<keyword evidence="13" id="KW-0961">Cell wall biogenesis/degradation</keyword>
<dbReference type="SUPFAM" id="SSF56601">
    <property type="entry name" value="beta-lactamase/transpeptidase-like"/>
    <property type="match status" value="1"/>
</dbReference>
<evidence type="ECO:0000256" key="9">
    <source>
        <dbReference type="ARBA" id="ARBA00022960"/>
    </source>
</evidence>
<dbReference type="Proteomes" id="UP000463388">
    <property type="component" value="Unassembled WGS sequence"/>
</dbReference>
<dbReference type="GO" id="GO:0005886">
    <property type="term" value="C:plasma membrane"/>
    <property type="evidence" value="ECO:0007669"/>
    <property type="project" value="UniProtKB-SubCell"/>
</dbReference>
<protein>
    <submittedName>
        <fullName evidence="17">Penicillin-binding protein 2</fullName>
        <ecNumber evidence="17">3.4.16.4</ecNumber>
    </submittedName>
</protein>
<keyword evidence="18" id="KW-1185">Reference proteome</keyword>
<keyword evidence="9" id="KW-0133">Cell shape</keyword>
<evidence type="ECO:0000256" key="12">
    <source>
        <dbReference type="ARBA" id="ARBA00023136"/>
    </source>
</evidence>
<dbReference type="Gene3D" id="3.90.1310.10">
    <property type="entry name" value="Penicillin-binding protein 2a (Domain 2)"/>
    <property type="match status" value="1"/>
</dbReference>
<keyword evidence="12 14" id="KW-0472">Membrane</keyword>
<evidence type="ECO:0000256" key="11">
    <source>
        <dbReference type="ARBA" id="ARBA00022989"/>
    </source>
</evidence>
<gene>
    <name evidence="17" type="primary">mrdA</name>
    <name evidence="17" type="ORF">GKZ27_04785</name>
</gene>
<evidence type="ECO:0000313" key="18">
    <source>
        <dbReference type="Proteomes" id="UP000463388"/>
    </source>
</evidence>